<sequence>MQKIVITGAAGLVGQNVIARLKTQPGLKIVGIDKHPSNTALLRRLHPEIEVIEADLAVEGPWMDAFEGADTVLLNQAQIGGLIEQEFTDNNVIATEKIVAAMRRHGTPYFVHISSSVVNSKADDFYTRSKSTQERFIDTVTDIPHVVLRPTLMFGWFDRKHLGWLRRFMDRVPVFPIPGDGKFIRQPLYVGDFASIIISSLNSKQTGTYDISGLEQTYYGDVIRLIHDTVKPKARIVHIPYQLFWWLLFIYGKVSAKPPFTTSQLEALVIPETFAVIDWPAIFNVQATPLKDAIAESYLDPRYSKIVLDF</sequence>
<dbReference type="SUPFAM" id="SSF51735">
    <property type="entry name" value="NAD(P)-binding Rossmann-fold domains"/>
    <property type="match status" value="1"/>
</dbReference>
<dbReference type="PANTHER" id="PTHR12126">
    <property type="entry name" value="NADH-UBIQUINONE OXIDOREDUCTASE 39 KDA SUBUNIT-RELATED"/>
    <property type="match status" value="1"/>
</dbReference>
<dbReference type="Pfam" id="PF01370">
    <property type="entry name" value="Epimerase"/>
    <property type="match status" value="1"/>
</dbReference>
<protein>
    <submittedName>
        <fullName evidence="2">NAD-dependent epimerase/dehydratase family protein</fullName>
    </submittedName>
</protein>
<keyword evidence="3" id="KW-1185">Reference proteome</keyword>
<proteinExistence type="predicted"/>
<dbReference type="Proteomes" id="UP000435138">
    <property type="component" value="Unassembled WGS sequence"/>
</dbReference>
<dbReference type="InterPro" id="IPR036291">
    <property type="entry name" value="NAD(P)-bd_dom_sf"/>
</dbReference>
<accession>A0A6A8ABM5</accession>
<name>A0A6A8ABM5_9HYPH</name>
<dbReference type="EMBL" id="WIXI01000047">
    <property type="protein sequence ID" value="MQY48149.1"/>
    <property type="molecule type" value="Genomic_DNA"/>
</dbReference>
<organism evidence="2 3">
    <name type="scientific">Endobacterium cereale</name>
    <dbReference type="NCBI Taxonomy" id="2663029"/>
    <lineage>
        <taxon>Bacteria</taxon>
        <taxon>Pseudomonadati</taxon>
        <taxon>Pseudomonadota</taxon>
        <taxon>Alphaproteobacteria</taxon>
        <taxon>Hyphomicrobiales</taxon>
        <taxon>Rhizobiaceae</taxon>
        <taxon>Endobacterium</taxon>
    </lineage>
</organism>
<reference evidence="2 3" key="1">
    <citation type="submission" date="2019-11" db="EMBL/GenBank/DDBJ databases">
        <title>Genome analysis of Rhizobacterium cereale a novel genus and species isolated from maize roots in North Spain.</title>
        <authorList>
            <person name="Menendez E."/>
            <person name="Flores-Felix J.D."/>
            <person name="Ramirez-Bahena M.-H."/>
            <person name="Igual J.M."/>
            <person name="Garcia-Fraile P."/>
            <person name="Peix A."/>
            <person name="Velazquez E."/>
        </authorList>
    </citation>
    <scope>NUCLEOTIDE SEQUENCE [LARGE SCALE GENOMIC DNA]</scope>
    <source>
        <strain evidence="2 3">RZME27</strain>
    </source>
</reference>
<dbReference type="InterPro" id="IPR051207">
    <property type="entry name" value="ComplexI_NDUFA9_subunit"/>
</dbReference>
<dbReference type="PANTHER" id="PTHR12126:SF11">
    <property type="entry name" value="NADH DEHYDROGENASE [UBIQUINONE] 1 ALPHA SUBCOMPLEX SUBUNIT 9, MITOCHONDRIAL"/>
    <property type="match status" value="1"/>
</dbReference>
<comment type="caution">
    <text evidence="2">The sequence shown here is derived from an EMBL/GenBank/DDBJ whole genome shotgun (WGS) entry which is preliminary data.</text>
</comment>
<dbReference type="RefSeq" id="WP_153356023.1">
    <property type="nucleotide sequence ID" value="NZ_WIXI01000047.1"/>
</dbReference>
<dbReference type="Gene3D" id="3.40.50.720">
    <property type="entry name" value="NAD(P)-binding Rossmann-like Domain"/>
    <property type="match status" value="1"/>
</dbReference>
<dbReference type="InterPro" id="IPR001509">
    <property type="entry name" value="Epimerase_deHydtase"/>
</dbReference>
<evidence type="ECO:0000259" key="1">
    <source>
        <dbReference type="Pfam" id="PF01370"/>
    </source>
</evidence>
<evidence type="ECO:0000313" key="3">
    <source>
        <dbReference type="Proteomes" id="UP000435138"/>
    </source>
</evidence>
<evidence type="ECO:0000313" key="2">
    <source>
        <dbReference type="EMBL" id="MQY48149.1"/>
    </source>
</evidence>
<dbReference type="GO" id="GO:0044877">
    <property type="term" value="F:protein-containing complex binding"/>
    <property type="evidence" value="ECO:0007669"/>
    <property type="project" value="TreeGrafter"/>
</dbReference>
<dbReference type="AlphaFoldDB" id="A0A6A8ABM5"/>
<feature type="domain" description="NAD-dependent epimerase/dehydratase" evidence="1">
    <location>
        <begin position="4"/>
        <end position="206"/>
    </location>
</feature>
<gene>
    <name evidence="2" type="ORF">GAO09_19090</name>
</gene>